<evidence type="ECO:0000313" key="2">
    <source>
        <dbReference type="Proteomes" id="UP001157418"/>
    </source>
</evidence>
<organism evidence="1 2">
    <name type="scientific">Lactuca virosa</name>
    <dbReference type="NCBI Taxonomy" id="75947"/>
    <lineage>
        <taxon>Eukaryota</taxon>
        <taxon>Viridiplantae</taxon>
        <taxon>Streptophyta</taxon>
        <taxon>Embryophyta</taxon>
        <taxon>Tracheophyta</taxon>
        <taxon>Spermatophyta</taxon>
        <taxon>Magnoliopsida</taxon>
        <taxon>eudicotyledons</taxon>
        <taxon>Gunneridae</taxon>
        <taxon>Pentapetalae</taxon>
        <taxon>asterids</taxon>
        <taxon>campanulids</taxon>
        <taxon>Asterales</taxon>
        <taxon>Asteraceae</taxon>
        <taxon>Cichorioideae</taxon>
        <taxon>Cichorieae</taxon>
        <taxon>Lactucinae</taxon>
        <taxon>Lactuca</taxon>
    </lineage>
</organism>
<reference evidence="1 2" key="1">
    <citation type="submission" date="2022-01" db="EMBL/GenBank/DDBJ databases">
        <authorList>
            <person name="Xiong W."/>
            <person name="Schranz E."/>
        </authorList>
    </citation>
    <scope>NUCLEOTIDE SEQUENCE [LARGE SCALE GENOMIC DNA]</scope>
</reference>
<sequence>MALSCFFNCSVQQNNQGGYVPAIKFKIKEGNSETVCPDSETTNFSLNGEVSKLRDVSKDLHDILAKELQETKVFLQTQIKYIRTLLEYEVKKFAESSTTLHKKLDVVAEATTRLIKDITSFQKDYMVVLQEKTKEDAQDFSKVEEFLTEIKTMLSTQ</sequence>
<protein>
    <submittedName>
        <fullName evidence="1">Uncharacterized protein</fullName>
    </submittedName>
</protein>
<keyword evidence="2" id="KW-1185">Reference proteome</keyword>
<proteinExistence type="predicted"/>
<dbReference type="AlphaFoldDB" id="A0AAU9P660"/>
<dbReference type="EMBL" id="CAKMRJ010005523">
    <property type="protein sequence ID" value="CAH1445423.1"/>
    <property type="molecule type" value="Genomic_DNA"/>
</dbReference>
<comment type="caution">
    <text evidence="1">The sequence shown here is derived from an EMBL/GenBank/DDBJ whole genome shotgun (WGS) entry which is preliminary data.</text>
</comment>
<dbReference type="Proteomes" id="UP001157418">
    <property type="component" value="Unassembled WGS sequence"/>
</dbReference>
<gene>
    <name evidence="1" type="ORF">LVIROSA_LOCUS31184</name>
</gene>
<evidence type="ECO:0000313" key="1">
    <source>
        <dbReference type="EMBL" id="CAH1445423.1"/>
    </source>
</evidence>
<accession>A0AAU9P660</accession>
<name>A0AAU9P660_9ASTR</name>